<dbReference type="EMBL" id="AUZZ01008624">
    <property type="protein sequence ID" value="EQD36955.1"/>
    <property type="molecule type" value="Genomic_DNA"/>
</dbReference>
<dbReference type="GO" id="GO:0022904">
    <property type="term" value="P:respiratory electron transport chain"/>
    <property type="evidence" value="ECO:0007669"/>
    <property type="project" value="InterPro"/>
</dbReference>
<comment type="caution">
    <text evidence="3">The sequence shown here is derived from an EMBL/GenBank/DDBJ whole genome shotgun (WGS) entry which is preliminary data.</text>
</comment>
<feature type="domain" description="Cytochrome b/b6 N-terminal region profile" evidence="2">
    <location>
        <begin position="12"/>
        <end position="204"/>
    </location>
</feature>
<dbReference type="Gene3D" id="1.20.810.10">
    <property type="entry name" value="Cytochrome Bc1 Complex, Chain C"/>
    <property type="match status" value="1"/>
</dbReference>
<organism evidence="3">
    <name type="scientific">mine drainage metagenome</name>
    <dbReference type="NCBI Taxonomy" id="410659"/>
    <lineage>
        <taxon>unclassified sequences</taxon>
        <taxon>metagenomes</taxon>
        <taxon>ecological metagenomes</taxon>
    </lineage>
</organism>
<keyword evidence="1" id="KW-1133">Transmembrane helix</keyword>
<dbReference type="GO" id="GO:0016020">
    <property type="term" value="C:membrane"/>
    <property type="evidence" value="ECO:0007669"/>
    <property type="project" value="InterPro"/>
</dbReference>
<feature type="transmembrane region" description="Helical" evidence="1">
    <location>
        <begin position="44"/>
        <end position="74"/>
    </location>
</feature>
<dbReference type="PROSITE" id="PS51002">
    <property type="entry name" value="CYTB_NTER"/>
    <property type="match status" value="1"/>
</dbReference>
<dbReference type="InterPro" id="IPR027387">
    <property type="entry name" value="Cytb/b6-like_sf"/>
</dbReference>
<dbReference type="GO" id="GO:0016491">
    <property type="term" value="F:oxidoreductase activity"/>
    <property type="evidence" value="ECO:0007669"/>
    <property type="project" value="InterPro"/>
</dbReference>
<dbReference type="InterPro" id="IPR016174">
    <property type="entry name" value="Di-haem_cyt_TM"/>
</dbReference>
<reference evidence="3" key="1">
    <citation type="submission" date="2013-08" db="EMBL/GenBank/DDBJ databases">
        <authorList>
            <person name="Mendez C."/>
            <person name="Richter M."/>
            <person name="Ferrer M."/>
            <person name="Sanchez J."/>
        </authorList>
    </citation>
    <scope>NUCLEOTIDE SEQUENCE</scope>
</reference>
<feature type="transmembrane region" description="Helical" evidence="1">
    <location>
        <begin position="173"/>
        <end position="195"/>
    </location>
</feature>
<proteinExistence type="predicted"/>
<sequence length="493" mass="55507">MQSGPKPADESVAEDRTTPSMLSELKSLAEFFYIKDVPSYGNNFFFTIGVYLLELFGILAITGIVMLVFGPYWWNLTTVGTFFRSLHLWAAEAFVTLIFIHMFVQFATSSFKKKQLVWMIGSVMLFLVFLEFAFGVGVQGGFVAQWNAKAGADLWNGMGLGYWVNPLNMTAVLGWHVAIVPILLVLLMFVHYMLVKQKGLSKPYRSDIPYSIVPANHKIMYRRMAYIFIIVLLFAVFLRSPYIAPLSIQQIANTTPGIAAITFIQEFNYSSATATYVDTIDPYTFSTRTAFVTVPYQNYMELTGSKNYEAELLNESPGEQNATLSLAAAYFNANGSISSGMGSANPAIALFSQLTHMAQTGTYQDVLQNEVQNPLNETYVIRFITDSGALDTYASQYGLRTSQWGMLKAGNLWWQIGSYWTAPYNWMEIVTSGIPWWGDIENGTIAVVAFAVLVFLPFIPGVRQIPDKLKLYKIFWNRYTIPEMKKAKIKPKK</sequence>
<keyword evidence="1" id="KW-0812">Transmembrane</keyword>
<dbReference type="InterPro" id="IPR005797">
    <property type="entry name" value="Cyt_b/b6_N"/>
</dbReference>
<feature type="transmembrane region" description="Helical" evidence="1">
    <location>
        <begin position="443"/>
        <end position="462"/>
    </location>
</feature>
<protein>
    <submittedName>
        <fullName evidence="3">Cytochrome b/b6 domain-containing protein</fullName>
    </submittedName>
</protein>
<dbReference type="SUPFAM" id="SSF81342">
    <property type="entry name" value="Transmembrane di-heme cytochromes"/>
    <property type="match status" value="1"/>
</dbReference>
<dbReference type="AlphaFoldDB" id="T1A523"/>
<accession>T1A523</accession>
<dbReference type="GO" id="GO:0009055">
    <property type="term" value="F:electron transfer activity"/>
    <property type="evidence" value="ECO:0007669"/>
    <property type="project" value="InterPro"/>
</dbReference>
<name>T1A523_9ZZZZ</name>
<reference evidence="3" key="2">
    <citation type="journal article" date="2014" name="ISME J.">
        <title>Microbial stratification in low pH oxic and suboxic macroscopic growths along an acid mine drainage.</title>
        <authorList>
            <person name="Mendez-Garcia C."/>
            <person name="Mesa V."/>
            <person name="Sprenger R.R."/>
            <person name="Richter M."/>
            <person name="Diez M.S."/>
            <person name="Solano J."/>
            <person name="Bargiela R."/>
            <person name="Golyshina O.V."/>
            <person name="Manteca A."/>
            <person name="Ramos J.L."/>
            <person name="Gallego J.R."/>
            <person name="Llorente I."/>
            <person name="Martins Dos Santos V.A."/>
            <person name="Jensen O.N."/>
            <person name="Pelaez A.I."/>
            <person name="Sanchez J."/>
            <person name="Ferrer M."/>
        </authorList>
    </citation>
    <scope>NUCLEOTIDE SEQUENCE</scope>
</reference>
<evidence type="ECO:0000256" key="1">
    <source>
        <dbReference type="SAM" id="Phobius"/>
    </source>
</evidence>
<evidence type="ECO:0000313" key="3">
    <source>
        <dbReference type="EMBL" id="EQD36955.1"/>
    </source>
</evidence>
<gene>
    <name evidence="3" type="ORF">B2A_11950</name>
</gene>
<dbReference type="Pfam" id="PF13631">
    <property type="entry name" value="Cytochrom_B_N_2"/>
    <property type="match status" value="1"/>
</dbReference>
<feature type="transmembrane region" description="Helical" evidence="1">
    <location>
        <begin position="86"/>
        <end position="104"/>
    </location>
</feature>
<keyword evidence="1" id="KW-0472">Membrane</keyword>
<feature type="transmembrane region" description="Helical" evidence="1">
    <location>
        <begin position="116"/>
        <end position="138"/>
    </location>
</feature>
<feature type="transmembrane region" description="Helical" evidence="1">
    <location>
        <begin position="225"/>
        <end position="244"/>
    </location>
</feature>
<evidence type="ECO:0000259" key="2">
    <source>
        <dbReference type="PROSITE" id="PS51002"/>
    </source>
</evidence>